<proteinExistence type="predicted"/>
<protein>
    <submittedName>
        <fullName evidence="1">Uncharacterized protein</fullName>
    </submittedName>
</protein>
<accession>A0A0K2UD67</accession>
<sequence length="72" mass="8610">MKHCSFKVLSKEMGSEFEVLLYRFNVRRLSRGKELNRVFAMLMELARFLRDIVLQIVHSLFGVHGRYFRCSL</sequence>
<dbReference type="AlphaFoldDB" id="A0A0K2UD67"/>
<dbReference type="EMBL" id="HACA01018624">
    <property type="protein sequence ID" value="CDW35985.1"/>
    <property type="molecule type" value="Transcribed_RNA"/>
</dbReference>
<organism evidence="1">
    <name type="scientific">Lepeophtheirus salmonis</name>
    <name type="common">Salmon louse</name>
    <name type="synonym">Caligus salmonis</name>
    <dbReference type="NCBI Taxonomy" id="72036"/>
    <lineage>
        <taxon>Eukaryota</taxon>
        <taxon>Metazoa</taxon>
        <taxon>Ecdysozoa</taxon>
        <taxon>Arthropoda</taxon>
        <taxon>Crustacea</taxon>
        <taxon>Multicrustacea</taxon>
        <taxon>Hexanauplia</taxon>
        <taxon>Copepoda</taxon>
        <taxon>Siphonostomatoida</taxon>
        <taxon>Caligidae</taxon>
        <taxon>Lepeophtheirus</taxon>
    </lineage>
</organism>
<name>A0A0K2UD67_LEPSM</name>
<evidence type="ECO:0000313" key="1">
    <source>
        <dbReference type="EMBL" id="CDW35985.1"/>
    </source>
</evidence>
<dbReference type="EMBL" id="HACA01018625">
    <property type="protein sequence ID" value="CDW35986.1"/>
    <property type="molecule type" value="Transcribed_RNA"/>
</dbReference>
<reference evidence="1" key="1">
    <citation type="submission" date="2014-05" db="EMBL/GenBank/DDBJ databases">
        <authorList>
            <person name="Chronopoulou M."/>
        </authorList>
    </citation>
    <scope>NUCLEOTIDE SEQUENCE</scope>
    <source>
        <tissue evidence="1">Whole organism</tissue>
    </source>
</reference>